<dbReference type="EMBL" id="QXFU01000041">
    <property type="protein sequence ID" value="KAE9046834.1"/>
    <property type="molecule type" value="Genomic_DNA"/>
</dbReference>
<evidence type="ECO:0000313" key="1">
    <source>
        <dbReference type="EMBL" id="KAE9046834.1"/>
    </source>
</evidence>
<protein>
    <submittedName>
        <fullName evidence="1">Uncharacterized protein</fullName>
    </submittedName>
</protein>
<proteinExistence type="predicted"/>
<accession>A0A6A3P0W6</accession>
<dbReference type="Proteomes" id="UP000429607">
    <property type="component" value="Unassembled WGS sequence"/>
</dbReference>
<evidence type="ECO:0000313" key="2">
    <source>
        <dbReference type="EMBL" id="KAE9051569.1"/>
    </source>
</evidence>
<dbReference type="EMBL" id="QXFV01000040">
    <property type="protein sequence ID" value="KAE9051569.1"/>
    <property type="molecule type" value="Genomic_DNA"/>
</dbReference>
<evidence type="ECO:0000313" key="4">
    <source>
        <dbReference type="Proteomes" id="UP000429607"/>
    </source>
</evidence>
<reference evidence="4 6" key="1">
    <citation type="submission" date="2018-09" db="EMBL/GenBank/DDBJ databases">
        <title>Genomic investigation of the strawberry pathogen Phytophthora fragariae indicates pathogenicity is determined by transcriptional variation in three key races.</title>
        <authorList>
            <person name="Adams T.M."/>
            <person name="Armitage A.D."/>
            <person name="Sobczyk M.K."/>
            <person name="Bates H.J."/>
            <person name="Dunwell J.M."/>
            <person name="Nellist C.F."/>
            <person name="Harrison R.J."/>
        </authorList>
    </citation>
    <scope>NUCLEOTIDE SEQUENCE [LARGE SCALE GENOMIC DNA]</scope>
    <source>
        <strain evidence="2 4">SCRP249</strain>
        <strain evidence="1 6">SCRP324</strain>
        <strain evidence="3 5">SCRP333</strain>
    </source>
</reference>
<sequence length="52" mass="5756">MWSLGFLSATASSSQPTLIWDAVYIYKLPSECPADTGHSGRFAYKSTPMRDI</sequence>
<dbReference type="AlphaFoldDB" id="A0A6A3P0W6"/>
<organism evidence="1 6">
    <name type="scientific">Phytophthora rubi</name>
    <dbReference type="NCBI Taxonomy" id="129364"/>
    <lineage>
        <taxon>Eukaryota</taxon>
        <taxon>Sar</taxon>
        <taxon>Stramenopiles</taxon>
        <taxon>Oomycota</taxon>
        <taxon>Peronosporomycetes</taxon>
        <taxon>Peronosporales</taxon>
        <taxon>Peronosporaceae</taxon>
        <taxon>Phytophthora</taxon>
    </lineage>
</organism>
<gene>
    <name evidence="2" type="ORF">PR001_g1331</name>
    <name evidence="1" type="ORF">PR002_g1432</name>
    <name evidence="3" type="ORF">PR003_g225</name>
</gene>
<dbReference type="EMBL" id="QXFT01000005">
    <property type="protein sequence ID" value="KAE9360380.1"/>
    <property type="molecule type" value="Genomic_DNA"/>
</dbReference>
<evidence type="ECO:0000313" key="3">
    <source>
        <dbReference type="EMBL" id="KAE9360380.1"/>
    </source>
</evidence>
<comment type="caution">
    <text evidence="1">The sequence shown here is derived from an EMBL/GenBank/DDBJ whole genome shotgun (WGS) entry which is preliminary data.</text>
</comment>
<name>A0A6A3P0W6_9STRA</name>
<evidence type="ECO:0000313" key="6">
    <source>
        <dbReference type="Proteomes" id="UP000435112"/>
    </source>
</evidence>
<dbReference type="Proteomes" id="UP000435112">
    <property type="component" value="Unassembled WGS sequence"/>
</dbReference>
<dbReference type="Proteomes" id="UP000434957">
    <property type="component" value="Unassembled WGS sequence"/>
</dbReference>
<keyword evidence="5" id="KW-1185">Reference proteome</keyword>
<evidence type="ECO:0000313" key="5">
    <source>
        <dbReference type="Proteomes" id="UP000434957"/>
    </source>
</evidence>